<keyword evidence="2" id="KW-0058">Aromatic hydrocarbons catabolism</keyword>
<dbReference type="InterPro" id="IPR029058">
    <property type="entry name" value="AB_hydrolase_fold"/>
</dbReference>
<evidence type="ECO:0000256" key="4">
    <source>
        <dbReference type="PIRSR" id="PIRSR001112-1"/>
    </source>
</evidence>
<keyword evidence="3 6" id="KW-0378">Hydrolase</keyword>
<evidence type="ECO:0000313" key="7">
    <source>
        <dbReference type="Proteomes" id="UP000198281"/>
    </source>
</evidence>
<reference evidence="7" key="1">
    <citation type="submission" date="2017-06" db="EMBL/GenBank/DDBJ databases">
        <authorList>
            <person name="Varghese N."/>
            <person name="Submissions S."/>
        </authorList>
    </citation>
    <scope>NUCLEOTIDE SEQUENCE [LARGE SCALE GENOMIC DNA]</scope>
    <source>
        <strain evidence="7">LNB2</strain>
    </source>
</reference>
<dbReference type="Gene3D" id="3.40.50.1820">
    <property type="entry name" value="alpha/beta hydrolase"/>
    <property type="match status" value="1"/>
</dbReference>
<dbReference type="Proteomes" id="UP000198281">
    <property type="component" value="Unassembled WGS sequence"/>
</dbReference>
<sequence length="383" mass="42588">MSITPFTIAVPQDKLDWIARRLKDAHWPTPAAGDPWAYGASIAEMRSLVDYWLTGYDWRARERELNRFPHFKGHVEVDGAAYDVHFIHVQGKGPNPTPVIITHGWPGSFVEFMEVIEPLTDPARFGGDPADAVSVVIPSLIGYGFSSKPARPIGPRTIARAFDTLMREELGYASYIAQGGDWGSSVSGWLGYEGQGCRAIHLNFTFGWTNPDAHPQTEEEIAAAQNLQNIWRGESGYMVIQSTKPVTLDHAMADSPLGVAAWIVEKFHTWSELVDGDLWSVYTRDRIIDNLMVYLVTDTFGTASWLYRGVFDEPVPAGARVEKPVAVANFPGELARFPRSTVEKSYNVVRWADLPKGGHFAAMEQPALFVDELRAALRDLRAA</sequence>
<dbReference type="RefSeq" id="WP_089219033.1">
    <property type="nucleotide sequence ID" value="NZ_FZOS01000006.1"/>
</dbReference>
<accession>A0A239EE51</accession>
<dbReference type="AlphaFoldDB" id="A0A239EE51"/>
<dbReference type="InterPro" id="IPR016292">
    <property type="entry name" value="Epoxide_hydrolase"/>
</dbReference>
<gene>
    <name evidence="6" type="ORF">SAMN06295912_10693</name>
</gene>
<dbReference type="PANTHER" id="PTHR21661:SF35">
    <property type="entry name" value="EPOXIDE HYDROLASE"/>
    <property type="match status" value="1"/>
</dbReference>
<protein>
    <submittedName>
        <fullName evidence="6">Epoxide hydrolase</fullName>
    </submittedName>
</protein>
<dbReference type="GO" id="GO:0097176">
    <property type="term" value="P:epoxide metabolic process"/>
    <property type="evidence" value="ECO:0007669"/>
    <property type="project" value="TreeGrafter"/>
</dbReference>
<evidence type="ECO:0000259" key="5">
    <source>
        <dbReference type="Pfam" id="PF06441"/>
    </source>
</evidence>
<dbReference type="Pfam" id="PF06441">
    <property type="entry name" value="EHN"/>
    <property type="match status" value="1"/>
</dbReference>
<dbReference type="SUPFAM" id="SSF53474">
    <property type="entry name" value="alpha/beta-Hydrolases"/>
    <property type="match status" value="1"/>
</dbReference>
<feature type="active site" description="Proton donor" evidence="4">
    <location>
        <position position="307"/>
    </location>
</feature>
<evidence type="ECO:0000256" key="1">
    <source>
        <dbReference type="ARBA" id="ARBA00010088"/>
    </source>
</evidence>
<dbReference type="GO" id="GO:0004301">
    <property type="term" value="F:epoxide hydrolase activity"/>
    <property type="evidence" value="ECO:0007669"/>
    <property type="project" value="TreeGrafter"/>
</dbReference>
<dbReference type="PIRSF" id="PIRSF001112">
    <property type="entry name" value="Epoxide_hydrolase"/>
    <property type="match status" value="1"/>
</dbReference>
<keyword evidence="7" id="KW-1185">Reference proteome</keyword>
<dbReference type="PRINTS" id="PR00412">
    <property type="entry name" value="EPOXHYDRLASE"/>
</dbReference>
<dbReference type="PANTHER" id="PTHR21661">
    <property type="entry name" value="EPOXIDE HYDROLASE 1-RELATED"/>
    <property type="match status" value="1"/>
</dbReference>
<feature type="active site" description="Proton acceptor" evidence="4">
    <location>
        <position position="359"/>
    </location>
</feature>
<dbReference type="EMBL" id="FZOS01000006">
    <property type="protein sequence ID" value="SNS42926.1"/>
    <property type="molecule type" value="Genomic_DNA"/>
</dbReference>
<name>A0A239EE51_9SPHN</name>
<evidence type="ECO:0000256" key="2">
    <source>
        <dbReference type="ARBA" id="ARBA00022797"/>
    </source>
</evidence>
<dbReference type="OrthoDB" id="27092at2"/>
<evidence type="ECO:0000313" key="6">
    <source>
        <dbReference type="EMBL" id="SNS42926.1"/>
    </source>
</evidence>
<dbReference type="InterPro" id="IPR000639">
    <property type="entry name" value="Epox_hydrolase-like"/>
</dbReference>
<organism evidence="6 7">
    <name type="scientific">Edaphosphingomonas laterariae</name>
    <dbReference type="NCBI Taxonomy" id="861865"/>
    <lineage>
        <taxon>Bacteria</taxon>
        <taxon>Pseudomonadati</taxon>
        <taxon>Pseudomonadota</taxon>
        <taxon>Alphaproteobacteria</taxon>
        <taxon>Sphingomonadales</taxon>
        <taxon>Rhizorhabdaceae</taxon>
        <taxon>Edaphosphingomonas</taxon>
    </lineage>
</organism>
<feature type="active site" description="Nucleophile" evidence="4">
    <location>
        <position position="181"/>
    </location>
</feature>
<comment type="similarity">
    <text evidence="1">Belongs to the peptidase S33 family.</text>
</comment>
<proteinExistence type="inferred from homology"/>
<feature type="domain" description="Epoxide hydrolase N-terminal" evidence="5">
    <location>
        <begin position="3"/>
        <end position="112"/>
    </location>
</feature>
<dbReference type="InterPro" id="IPR010497">
    <property type="entry name" value="Epoxide_hydro_N"/>
</dbReference>
<evidence type="ECO:0000256" key="3">
    <source>
        <dbReference type="ARBA" id="ARBA00022801"/>
    </source>
</evidence>